<dbReference type="AlphaFoldDB" id="A0A5B9MH95"/>
<name>A0A5B9MH95_9BACT</name>
<evidence type="ECO:0000313" key="1">
    <source>
        <dbReference type="EMBL" id="QEG00652.1"/>
    </source>
</evidence>
<gene>
    <name evidence="1" type="ORF">Mal15_47230</name>
</gene>
<protein>
    <submittedName>
        <fullName evidence="1">Uncharacterized protein</fullName>
    </submittedName>
</protein>
<sequence>MLQDPSRLPQFGFQLGWIVAVLSEVGSGQSSAFSRTPGSENTATL</sequence>
<keyword evidence="2" id="KW-1185">Reference proteome</keyword>
<organism evidence="1 2">
    <name type="scientific">Stieleria maiorica</name>
    <dbReference type="NCBI Taxonomy" id="2795974"/>
    <lineage>
        <taxon>Bacteria</taxon>
        <taxon>Pseudomonadati</taxon>
        <taxon>Planctomycetota</taxon>
        <taxon>Planctomycetia</taxon>
        <taxon>Pirellulales</taxon>
        <taxon>Pirellulaceae</taxon>
        <taxon>Stieleria</taxon>
    </lineage>
</organism>
<dbReference type="KEGG" id="smam:Mal15_47230"/>
<proteinExistence type="predicted"/>
<dbReference type="Proteomes" id="UP000321353">
    <property type="component" value="Chromosome"/>
</dbReference>
<evidence type="ECO:0000313" key="2">
    <source>
        <dbReference type="Proteomes" id="UP000321353"/>
    </source>
</evidence>
<reference evidence="1 2" key="1">
    <citation type="submission" date="2019-02" db="EMBL/GenBank/DDBJ databases">
        <title>Planctomycetal bacteria perform biofilm scaping via a novel small molecule.</title>
        <authorList>
            <person name="Jeske O."/>
            <person name="Boedeker C."/>
            <person name="Wiegand S."/>
            <person name="Breitling P."/>
            <person name="Kallscheuer N."/>
            <person name="Jogler M."/>
            <person name="Rohde M."/>
            <person name="Petersen J."/>
            <person name="Medema M.H."/>
            <person name="Surup F."/>
            <person name="Jogler C."/>
        </authorList>
    </citation>
    <scope>NUCLEOTIDE SEQUENCE [LARGE SCALE GENOMIC DNA]</scope>
    <source>
        <strain evidence="1 2">Mal15</strain>
    </source>
</reference>
<dbReference type="EMBL" id="CP036264">
    <property type="protein sequence ID" value="QEG00652.1"/>
    <property type="molecule type" value="Genomic_DNA"/>
</dbReference>
<accession>A0A5B9MH95</accession>